<organism evidence="2 3">
    <name type="scientific">Rhodopirellula islandica</name>
    <dbReference type="NCBI Taxonomy" id="595434"/>
    <lineage>
        <taxon>Bacteria</taxon>
        <taxon>Pseudomonadati</taxon>
        <taxon>Planctomycetota</taxon>
        <taxon>Planctomycetia</taxon>
        <taxon>Pirellulales</taxon>
        <taxon>Pirellulaceae</taxon>
        <taxon>Rhodopirellula</taxon>
    </lineage>
</organism>
<evidence type="ECO:0000313" key="3">
    <source>
        <dbReference type="Proteomes" id="UP000036367"/>
    </source>
</evidence>
<gene>
    <name evidence="2" type="ORF">RISK_003064</name>
</gene>
<keyword evidence="3" id="KW-1185">Reference proteome</keyword>
<protein>
    <submittedName>
        <fullName evidence="2">Uncharacterized protein</fullName>
    </submittedName>
</protein>
<dbReference type="Proteomes" id="UP000036367">
    <property type="component" value="Unassembled WGS sequence"/>
</dbReference>
<dbReference type="AlphaFoldDB" id="A0A0J1BE44"/>
<feature type="region of interest" description="Disordered" evidence="1">
    <location>
        <begin position="16"/>
        <end position="40"/>
    </location>
</feature>
<sequence length="40" mass="4512">MLAAFQLVAFQFKSPNDASRETLPTDNHSSLRHPDKPVMN</sequence>
<accession>A0A0J1BE44</accession>
<feature type="compositionally biased region" description="Polar residues" evidence="1">
    <location>
        <begin position="16"/>
        <end position="28"/>
    </location>
</feature>
<dbReference type="PATRIC" id="fig|595434.4.peg.2920"/>
<evidence type="ECO:0000256" key="1">
    <source>
        <dbReference type="SAM" id="MobiDB-lite"/>
    </source>
</evidence>
<proteinExistence type="predicted"/>
<dbReference type="STRING" id="595434.RISK_003064"/>
<name>A0A0J1BE44_RHOIS</name>
<reference evidence="2" key="1">
    <citation type="submission" date="2015-05" db="EMBL/GenBank/DDBJ databases">
        <title>Permanent draft genome of Rhodopirellula islandicus K833.</title>
        <authorList>
            <person name="Kizina J."/>
            <person name="Richter M."/>
            <person name="Glockner F.O."/>
            <person name="Harder J."/>
        </authorList>
    </citation>
    <scope>NUCLEOTIDE SEQUENCE [LARGE SCALE GENOMIC DNA]</scope>
    <source>
        <strain evidence="2">K833</strain>
    </source>
</reference>
<dbReference type="EMBL" id="LECT01000025">
    <property type="protein sequence ID" value="KLU04796.1"/>
    <property type="molecule type" value="Genomic_DNA"/>
</dbReference>
<comment type="caution">
    <text evidence="2">The sequence shown here is derived from an EMBL/GenBank/DDBJ whole genome shotgun (WGS) entry which is preliminary data.</text>
</comment>
<evidence type="ECO:0000313" key="2">
    <source>
        <dbReference type="EMBL" id="KLU04796.1"/>
    </source>
</evidence>